<feature type="domain" description="RecQ-mediated genome instability protein 1 C-terminal OB-fold" evidence="5">
    <location>
        <begin position="461"/>
        <end position="587"/>
    </location>
</feature>
<dbReference type="EMBL" id="WNWW01000433">
    <property type="protein sequence ID" value="KAF3424923.1"/>
    <property type="molecule type" value="Genomic_DNA"/>
</dbReference>
<feature type="domain" description="RMI1 N-terminal" evidence="6">
    <location>
        <begin position="13"/>
        <end position="60"/>
    </location>
</feature>
<proteinExistence type="inferred from homology"/>
<dbReference type="GO" id="GO:0016604">
    <property type="term" value="C:nuclear body"/>
    <property type="evidence" value="ECO:0007669"/>
    <property type="project" value="TreeGrafter"/>
</dbReference>
<dbReference type="GO" id="GO:0000724">
    <property type="term" value="P:double-strand break repair via homologous recombination"/>
    <property type="evidence" value="ECO:0007669"/>
    <property type="project" value="TreeGrafter"/>
</dbReference>
<dbReference type="Proteomes" id="UP000655588">
    <property type="component" value="Unassembled WGS sequence"/>
</dbReference>
<organism evidence="7 8">
    <name type="scientific">Frieseomelitta varia</name>
    <dbReference type="NCBI Taxonomy" id="561572"/>
    <lineage>
        <taxon>Eukaryota</taxon>
        <taxon>Metazoa</taxon>
        <taxon>Ecdysozoa</taxon>
        <taxon>Arthropoda</taxon>
        <taxon>Hexapoda</taxon>
        <taxon>Insecta</taxon>
        <taxon>Pterygota</taxon>
        <taxon>Neoptera</taxon>
        <taxon>Endopterygota</taxon>
        <taxon>Hymenoptera</taxon>
        <taxon>Apocrita</taxon>
        <taxon>Aculeata</taxon>
        <taxon>Apoidea</taxon>
        <taxon>Anthophila</taxon>
        <taxon>Apidae</taxon>
        <taxon>Frieseomelitta</taxon>
    </lineage>
</organism>
<dbReference type="InterPro" id="IPR042470">
    <property type="entry name" value="RMI1_N_C_sf"/>
</dbReference>
<sequence>MNENIFRQIKSKLKSEFYSMNNEWLRDCIEFYVDQHKNSSPQEILQFVKVQWQLSDLREINNENGSLPHNLSEQKFIVLNENYILQVEQMYDIAMSKYKQLEQIRNTHISEVELSEAEKMEKWEPPKKRMMQLRLTDGLQDVIGIEYNDNGVRYCNILFKDMLLPGYKVMIMGPVKCRKGVLLLEEGKLKGIGGEVDSLLIPNALENVLARALNLPENPDPYNDNDTKSNAIKHEEPQIDDSFFEEDFEINFEDVSKIEDSHKKDNKKCNKYSAETEIKTKINTEIKTDQDHKNEKVFIDDDCFQTEIENTNTEIKIVNYETEKILDDDDCLLEMIDERQLIETQVEQKNITPFRTLPKEGNDDIIIINDEEVTDVKYDVSRKIEKKNSSHLNSKLFTIKSDSSVSRSKLKEKPKSLLTGEKRSVPSSPPEIVPLKKSKINRRITEFTKVINTPGEPKICEFIRDINNETVTETIFRTIRGHVEVVGKLTKKDSLWILEAVVADGTGIIEVSFSNKVLENLIGFSVQEFSLKKKLRKNPEIEHELRMNFRSAEQKVKTLDALLKLELNANKKPTVIEITDLTQEQKEYFNKLLYLINDLSYK</sequence>
<dbReference type="Pfam" id="PF08585">
    <property type="entry name" value="RMI1_N_C"/>
    <property type="match status" value="1"/>
</dbReference>
<dbReference type="Gene3D" id="2.40.50.770">
    <property type="entry name" value="RecQ-mediated genome instability protein Rmi1, C-terminal domain"/>
    <property type="match status" value="1"/>
</dbReference>
<comment type="caution">
    <text evidence="7">The sequence shown here is derived from an EMBL/GenBank/DDBJ whole genome shotgun (WGS) entry which is preliminary data.</text>
</comment>
<dbReference type="AlphaFoldDB" id="A0A833SDE3"/>
<feature type="domain" description="RecQ mediated genome instability protein 1 OB-fold" evidence="4">
    <location>
        <begin position="67"/>
        <end position="204"/>
    </location>
</feature>
<keyword evidence="8" id="KW-1185">Reference proteome</keyword>
<evidence type="ECO:0000313" key="8">
    <source>
        <dbReference type="Proteomes" id="UP000655588"/>
    </source>
</evidence>
<dbReference type="PANTHER" id="PTHR14790:SF15">
    <property type="entry name" value="RECQ-MEDIATED GENOME INSTABILITY PROTEIN 1"/>
    <property type="match status" value="1"/>
</dbReference>
<dbReference type="Gene3D" id="6.10.140.770">
    <property type="match status" value="1"/>
</dbReference>
<reference evidence="7" key="1">
    <citation type="submission" date="2019-11" db="EMBL/GenBank/DDBJ databases">
        <title>The nuclear and mitochondrial genomes of Frieseomelitta varia - a highly eusocial stingless bee (Meliponini) with a permanently sterile worker caste.</title>
        <authorList>
            <person name="Freitas F.C.P."/>
            <person name="Lourenco A.P."/>
            <person name="Nunes F.M.F."/>
            <person name="Paschoal A.R."/>
            <person name="Abreu F.C.P."/>
            <person name="Barbin F.O."/>
            <person name="Bataglia L."/>
            <person name="Cardoso-Junior C.A.M."/>
            <person name="Cervoni M.S."/>
            <person name="Silva S.R."/>
            <person name="Dalarmi F."/>
            <person name="Del Lama M.A."/>
            <person name="Depintor T.S."/>
            <person name="Ferreira K.M."/>
            <person name="Goria P.S."/>
            <person name="Jaskot M.C."/>
            <person name="Lago D.C."/>
            <person name="Luna-Lucena D."/>
            <person name="Moda L.M."/>
            <person name="Nascimento L."/>
            <person name="Pedrino M."/>
            <person name="Rabico F.O."/>
            <person name="Sanches F.C."/>
            <person name="Santos D.E."/>
            <person name="Santos C.G."/>
            <person name="Vieira J."/>
            <person name="Lopes T.F."/>
            <person name="Barchuk A.R."/>
            <person name="Hartfelder K."/>
            <person name="Simoes Z.L.P."/>
            <person name="Bitondi M.M.G."/>
            <person name="Pinheiro D.G."/>
        </authorList>
    </citation>
    <scope>NUCLEOTIDE SEQUENCE</scope>
    <source>
        <strain evidence="7">USP_RPSP 00005682</strain>
        <tissue evidence="7">Whole individual</tissue>
    </source>
</reference>
<feature type="region of interest" description="Disordered" evidence="3">
    <location>
        <begin position="408"/>
        <end position="432"/>
    </location>
</feature>
<dbReference type="InterPro" id="IPR049363">
    <property type="entry name" value="RMI1_N"/>
</dbReference>
<evidence type="ECO:0000256" key="1">
    <source>
        <dbReference type="ARBA" id="ARBA00006395"/>
    </source>
</evidence>
<dbReference type="GO" id="GO:0000166">
    <property type="term" value="F:nucleotide binding"/>
    <property type="evidence" value="ECO:0007669"/>
    <property type="project" value="InterPro"/>
</dbReference>
<dbReference type="GO" id="GO:0031422">
    <property type="term" value="C:RecQ family helicase-topoisomerase III complex"/>
    <property type="evidence" value="ECO:0007669"/>
    <property type="project" value="TreeGrafter"/>
</dbReference>
<evidence type="ECO:0000259" key="4">
    <source>
        <dbReference type="Pfam" id="PF08585"/>
    </source>
</evidence>
<evidence type="ECO:0000259" key="5">
    <source>
        <dbReference type="Pfam" id="PF16099"/>
    </source>
</evidence>
<name>A0A833SDE3_9HYME</name>
<dbReference type="GO" id="GO:0000712">
    <property type="term" value="P:resolution of meiotic recombination intermediates"/>
    <property type="evidence" value="ECO:0007669"/>
    <property type="project" value="TreeGrafter"/>
</dbReference>
<dbReference type="InterPro" id="IPR032199">
    <property type="entry name" value="RMI1_C"/>
</dbReference>
<dbReference type="SMART" id="SM01161">
    <property type="entry name" value="DUF1767"/>
    <property type="match status" value="1"/>
</dbReference>
<dbReference type="InterPro" id="IPR013894">
    <property type="entry name" value="RMI1_OB"/>
</dbReference>
<feature type="compositionally biased region" description="Basic and acidic residues" evidence="3">
    <location>
        <begin position="409"/>
        <end position="424"/>
    </location>
</feature>
<accession>A0A833SDE3</accession>
<evidence type="ECO:0000259" key="6">
    <source>
        <dbReference type="Pfam" id="PF21000"/>
    </source>
</evidence>
<evidence type="ECO:0000256" key="3">
    <source>
        <dbReference type="SAM" id="MobiDB-lite"/>
    </source>
</evidence>
<dbReference type="Pfam" id="PF16099">
    <property type="entry name" value="RMI1_C"/>
    <property type="match status" value="1"/>
</dbReference>
<protein>
    <recommendedName>
        <fullName evidence="2">RecQ-mediated genome instability protein 1</fullName>
    </recommendedName>
</protein>
<evidence type="ECO:0000256" key="2">
    <source>
        <dbReference type="ARBA" id="ARBA00018987"/>
    </source>
</evidence>
<comment type="similarity">
    <text evidence="1">Belongs to the RMI1 family.</text>
</comment>
<dbReference type="PANTHER" id="PTHR14790">
    <property type="entry name" value="RECQ-MEDIATED GENOME INSTABILITY PROTEIN 1 RMI1"/>
    <property type="match status" value="1"/>
</dbReference>
<gene>
    <name evidence="7" type="ORF">E2986_02481</name>
</gene>
<dbReference type="Pfam" id="PF21000">
    <property type="entry name" value="RMI1_N_N"/>
    <property type="match status" value="1"/>
</dbReference>
<evidence type="ECO:0000313" key="7">
    <source>
        <dbReference type="EMBL" id="KAF3424923.1"/>
    </source>
</evidence>